<dbReference type="AlphaFoldDB" id="A0A6V7RNS4"/>
<keyword evidence="3" id="KW-1185">Reference proteome</keyword>
<feature type="transmembrane region" description="Helical" evidence="1">
    <location>
        <begin position="64"/>
        <end position="88"/>
    </location>
</feature>
<comment type="caution">
    <text evidence="2">The sequence shown here is derived from an EMBL/GenBank/DDBJ whole genome shotgun (WGS) entry which is preliminary data.</text>
</comment>
<dbReference type="Proteomes" id="UP000521032">
    <property type="component" value="Unassembled WGS sequence"/>
</dbReference>
<proteinExistence type="predicted"/>
<organism evidence="2 3">
    <name type="scientific">Phocicoccus schoeneichii</name>
    <dbReference type="NCBI Taxonomy" id="1812261"/>
    <lineage>
        <taxon>Bacteria</taxon>
        <taxon>Bacillati</taxon>
        <taxon>Bacillota</taxon>
        <taxon>Bacilli</taxon>
        <taxon>Bacillales</taxon>
        <taxon>Salinicoccaceae</taxon>
        <taxon>Phocicoccus</taxon>
    </lineage>
</organism>
<reference evidence="2 3" key="1">
    <citation type="submission" date="2020-07" db="EMBL/GenBank/DDBJ databases">
        <authorList>
            <person name="Criscuolo A."/>
        </authorList>
    </citation>
    <scope>NUCLEOTIDE SEQUENCE [LARGE SCALE GENOMIC DNA]</scope>
    <source>
        <strain evidence="3">CIP 111030</strain>
    </source>
</reference>
<accession>A0A6V7RNS4</accession>
<keyword evidence="1" id="KW-0812">Transmembrane</keyword>
<evidence type="ECO:0000256" key="1">
    <source>
        <dbReference type="SAM" id="Phobius"/>
    </source>
</evidence>
<gene>
    <name evidence="2" type="ORF">JEOSCH030_01629</name>
</gene>
<keyword evidence="1" id="KW-1133">Transmembrane helix</keyword>
<feature type="transmembrane region" description="Helical" evidence="1">
    <location>
        <begin position="21"/>
        <end position="44"/>
    </location>
</feature>
<evidence type="ECO:0000313" key="3">
    <source>
        <dbReference type="Proteomes" id="UP000521032"/>
    </source>
</evidence>
<sequence length="95" mass="10357">MNLLLERSKQIVNYSSTILGSLIIVFTSGVASISIIMVGVLMFVPWGVSAIYYLEVLGVGVGDYWIWAVPCYLCIVFAMIYGITGIGLGMKKKEA</sequence>
<evidence type="ECO:0000313" key="2">
    <source>
        <dbReference type="EMBL" id="CAD2079411.1"/>
    </source>
</evidence>
<protein>
    <submittedName>
        <fullName evidence="2">Uncharacterized protein</fullName>
    </submittedName>
</protein>
<keyword evidence="1" id="KW-0472">Membrane</keyword>
<name>A0A6V7RNS4_9BACL</name>
<dbReference type="EMBL" id="CAJEWE010000011">
    <property type="protein sequence ID" value="CAD2079411.1"/>
    <property type="molecule type" value="Genomic_DNA"/>
</dbReference>